<dbReference type="Gene3D" id="1.10.443.10">
    <property type="entry name" value="Intergrase catalytic core"/>
    <property type="match status" value="1"/>
</dbReference>
<protein>
    <recommendedName>
        <fullName evidence="4">Tyr recombinase domain-containing protein</fullName>
    </recommendedName>
</protein>
<dbReference type="NCBIfam" id="NF041502">
    <property type="entry name" value="integrase_1"/>
    <property type="match status" value="1"/>
</dbReference>
<gene>
    <name evidence="2" type="ORF">BFJ72_g14767</name>
</gene>
<dbReference type="InterPro" id="IPR048120">
    <property type="entry name" value="Integrase-like"/>
</dbReference>
<organism evidence="2 3">
    <name type="scientific">Gibberella intermedia</name>
    <name type="common">Bulb rot disease fungus</name>
    <name type="synonym">Fusarium proliferatum</name>
    <dbReference type="NCBI Taxonomy" id="948311"/>
    <lineage>
        <taxon>Eukaryota</taxon>
        <taxon>Fungi</taxon>
        <taxon>Dikarya</taxon>
        <taxon>Ascomycota</taxon>
        <taxon>Pezizomycotina</taxon>
        <taxon>Sordariomycetes</taxon>
        <taxon>Hypocreomycetidae</taxon>
        <taxon>Hypocreales</taxon>
        <taxon>Nectriaceae</taxon>
        <taxon>Fusarium</taxon>
        <taxon>Fusarium fujikuroi species complex</taxon>
    </lineage>
</organism>
<dbReference type="GO" id="GO:0006310">
    <property type="term" value="P:DNA recombination"/>
    <property type="evidence" value="ECO:0007669"/>
    <property type="project" value="UniProtKB-KW"/>
</dbReference>
<dbReference type="SUPFAM" id="SSF56349">
    <property type="entry name" value="DNA breaking-rejoining enzymes"/>
    <property type="match status" value="1"/>
</dbReference>
<sequence length="1153" mass="126004">MSRTLDGYLFDPADDIWKIPTAGGIASFNFDNLPGASTRLRQCIKDVCAALLVSISPSRAAQALSAYRRLLRHAAPPHPLDAIALNDVVRYGESLEVRQRYRLRRLKEHLLLWVELGTPGLDVDLHRALPRLVTQTHEVGNAVRMMDVDAGPLTDIEYEGVTTAMRREFAAGHLGLADYTLLTLAVTLGTRPLQLAAMKCKDFSATQRQDGSSIFILQVTRLKQGKGIRPRTLFRPRELSSGLGALVQAQCKAAADWAQRHGLPVGEAPIFPSAQFTRTPHMAEIGLLGHFTGRGVSDKLCRLFQKLEVVSHRTGKPLVMSPIRLRRTLGTRAAAEGCSAPVIADLLDHSWFDSSLVYVETRSAMIERIDKALALQIAPLAQAFAGTLAVRDDSSEGRLVHHVSAEAFDAIGRCGKHDFCRLAAPLACYTCSYFHPWIDAPHEALLDGLLSERSALATSTDLRVASVNDLTILAVAEVAKLDAFIANARNELTAFGKDLEFDSDCWDVTEHYLAQGDRRAKQARVRFFFIKVPGAGGQTLSPKVRALAKAYVRSELAQRSASAALRAVQAFHVLGIAMRKQRLASAAEIDRTTFDAAVTAMDDGRGDASLDGIGFRLGQIARFLEDRMLCAHTTGTWRYAMRRGSTYGRIGEAFEARKRRLMPAPAALDALARAFHLASDPRDVLITSVAAILCAAPERFNEVLALPADCEVDVPGDGEVRHLGLRWAGSKGYDGHVKLILPGMADVVREALRRIRGLTEHARHLARWYEANPTRIYLPPEWEHLRTQEFIDFEDIADLLGLGGVSKRNHARTWVQSAGLPVTMVVRVAGHIPAMVVRFADFERHVVHQLPPHFPYADARTGLKYGEALLVIPARLFRTGVGSSCMLEPLKYHHVGNGLGQNAKAGSVTVFQRVGLDPNRTLSIKSHQFRHWLNTLAQGANLSQVDIAKWSGRRDIRQNAAYDHVSSQEIVAHIRSVVGDHAKVIGPLAEIPKHLPVSRDEYAAMAVPTAHTTLYGFCIHDFASAPCEMFRNCLDCREHVCIKGIDGKTERVAAALEQASAQLRTAQAAAAEGVYGAADWVATHLATVERLDQLLTILRDPAIEDGAVIQLSTGGADSLSESAARDRLAGVDALRLAAPTGATSTPSSRKSHS</sequence>
<dbReference type="GO" id="GO:0015074">
    <property type="term" value="P:DNA integration"/>
    <property type="evidence" value="ECO:0007669"/>
    <property type="project" value="InterPro"/>
</dbReference>
<reference evidence="2 3" key="1">
    <citation type="journal article" date="2018" name="Sci. Rep.">
        <title>Characterisation of pathogen-specific regions and novel effector candidates in Fusarium oxysporum f. sp. cepae.</title>
        <authorList>
            <person name="Armitage A.D."/>
            <person name="Taylor A."/>
            <person name="Sobczyk M.K."/>
            <person name="Baxter L."/>
            <person name="Greenfield B.P."/>
            <person name="Bates H.J."/>
            <person name="Wilson F."/>
            <person name="Jackson A.C."/>
            <person name="Ott S."/>
            <person name="Harrison R.J."/>
            <person name="Clarkson J.P."/>
        </authorList>
    </citation>
    <scope>NUCLEOTIDE SEQUENCE [LARGE SCALE GENOMIC DNA]</scope>
    <source>
        <strain evidence="2 3">Fp_A8</strain>
    </source>
</reference>
<evidence type="ECO:0000313" key="2">
    <source>
        <dbReference type="EMBL" id="RKL22040.1"/>
    </source>
</evidence>
<name>A0A420RYE4_GIBIN</name>
<evidence type="ECO:0008006" key="4">
    <source>
        <dbReference type="Google" id="ProtNLM"/>
    </source>
</evidence>
<evidence type="ECO:0000313" key="3">
    <source>
        <dbReference type="Proteomes" id="UP000283569"/>
    </source>
</evidence>
<dbReference type="AlphaFoldDB" id="A0A420RYE4"/>
<keyword evidence="1" id="KW-0233">DNA recombination</keyword>
<dbReference type="EMBL" id="MRDB01000126">
    <property type="protein sequence ID" value="RKL22040.1"/>
    <property type="molecule type" value="Genomic_DNA"/>
</dbReference>
<dbReference type="InterPro" id="IPR011010">
    <property type="entry name" value="DNA_brk_join_enz"/>
</dbReference>
<proteinExistence type="predicted"/>
<accession>A0A420RYE4</accession>
<comment type="caution">
    <text evidence="2">The sequence shown here is derived from an EMBL/GenBank/DDBJ whole genome shotgun (WGS) entry which is preliminary data.</text>
</comment>
<evidence type="ECO:0000256" key="1">
    <source>
        <dbReference type="ARBA" id="ARBA00023172"/>
    </source>
</evidence>
<dbReference type="Proteomes" id="UP000283569">
    <property type="component" value="Unassembled WGS sequence"/>
</dbReference>
<dbReference type="GO" id="GO:0003677">
    <property type="term" value="F:DNA binding"/>
    <property type="evidence" value="ECO:0007669"/>
    <property type="project" value="InterPro"/>
</dbReference>
<dbReference type="InterPro" id="IPR013762">
    <property type="entry name" value="Integrase-like_cat_sf"/>
</dbReference>